<name>A0A7R5WJG0_9POXV</name>
<dbReference type="Proteomes" id="UP000593702">
    <property type="component" value="Segment"/>
</dbReference>
<gene>
    <name evidence="1" type="ORF">DLEV_152</name>
</gene>
<keyword evidence="2" id="KW-1185">Reference proteome</keyword>
<evidence type="ECO:0000313" key="2">
    <source>
        <dbReference type="Proteomes" id="UP000593702"/>
    </source>
</evidence>
<protein>
    <submittedName>
        <fullName evidence="1">Uncharacterized protein</fullName>
    </submittedName>
</protein>
<dbReference type="EMBL" id="KR095315">
    <property type="protein sequence ID" value="AKS26443.1"/>
    <property type="molecule type" value="Genomic_DNA"/>
</dbReference>
<reference evidence="1 2" key="1">
    <citation type="submission" date="2015-04" db="EMBL/GenBank/DDBJ databases">
        <title>Diachasmimorpha longicaudata entomopoxvirus genome.</title>
        <authorList>
            <person name="Coffman K.A."/>
            <person name="Burke G.R."/>
        </authorList>
    </citation>
    <scope>NUCLEOTIDE SEQUENCE [LARGE SCALE GENOMIC DNA]</scope>
</reference>
<accession>A0A7R5WJG0</accession>
<proteinExistence type="predicted"/>
<evidence type="ECO:0000313" key="1">
    <source>
        <dbReference type="EMBL" id="AKS26443.1"/>
    </source>
</evidence>
<organism evidence="1 2">
    <name type="scientific">Diachasmimorpha longicaudata entomopoxvirus</name>
    <dbReference type="NCBI Taxonomy" id="109981"/>
    <lineage>
        <taxon>Viruses</taxon>
        <taxon>Varidnaviria</taxon>
        <taxon>Bamfordvirae</taxon>
        <taxon>Nucleocytoviricota</taxon>
        <taxon>Pokkesviricetes</taxon>
        <taxon>Chitovirales</taxon>
        <taxon>Poxviridae</taxon>
        <taxon>Entomopoxvirinae</taxon>
        <taxon>Epsilonentomopoxvirus</taxon>
        <taxon>Epsilonentomopoxvirus dlongicaudata</taxon>
        <taxon>Diachasmimorpha entomopoxvirus</taxon>
    </lineage>
</organism>
<sequence>MAKKELCFQMIEDISDLSTISGNNLDLLALCRKSIQNYTFADQFRKVTLFDPKVRNDVKTFNIYINVKNMLYLPFNDKIHQVITPNDALIWIVHLPKYLEEDFLKIMDIKTPYELVEKQMILIFF</sequence>